<feature type="transmembrane region" description="Helical" evidence="6">
    <location>
        <begin position="90"/>
        <end position="110"/>
    </location>
</feature>
<keyword evidence="3 6" id="KW-0812">Transmembrane</keyword>
<feature type="transmembrane region" description="Helical" evidence="6">
    <location>
        <begin position="130"/>
        <end position="151"/>
    </location>
</feature>
<evidence type="ECO:0000256" key="1">
    <source>
        <dbReference type="ARBA" id="ARBA00004651"/>
    </source>
</evidence>
<dbReference type="GO" id="GO:0005886">
    <property type="term" value="C:plasma membrane"/>
    <property type="evidence" value="ECO:0007669"/>
    <property type="project" value="UniProtKB-SubCell"/>
</dbReference>
<keyword evidence="2" id="KW-1003">Cell membrane</keyword>
<feature type="transmembrane region" description="Helical" evidence="6">
    <location>
        <begin position="12"/>
        <end position="30"/>
    </location>
</feature>
<gene>
    <name evidence="7" type="ORF">GH741_08900</name>
</gene>
<feature type="transmembrane region" description="Helical" evidence="6">
    <location>
        <begin position="196"/>
        <end position="216"/>
    </location>
</feature>
<protein>
    <submittedName>
        <fullName evidence="7">Oligosaccharide flippase family protein</fullName>
    </submittedName>
</protein>
<dbReference type="InterPro" id="IPR024923">
    <property type="entry name" value="PG_synth_SpoVB"/>
</dbReference>
<organism evidence="7 8">
    <name type="scientific">Aquibacillus halophilus</name>
    <dbReference type="NCBI Taxonomy" id="930132"/>
    <lineage>
        <taxon>Bacteria</taxon>
        <taxon>Bacillati</taxon>
        <taxon>Bacillota</taxon>
        <taxon>Bacilli</taxon>
        <taxon>Bacillales</taxon>
        <taxon>Bacillaceae</taxon>
        <taxon>Aquibacillus</taxon>
    </lineage>
</organism>
<sequence length="548" mass="60341">MATSTILRGTLLLTAATFLSKFLGMIYVIPFNALVGDVGGTLYGFAYGPYNILISLSTIGVPLAVSKFVSKYNSLGDYETGRRMFKAGTTLMAVTGVIAFLLLFFGAELLAKVYLPKDTDGIAVSDVATVIRMVSFALILIPGMSIVRGFFQGYQSMGPTAVSQVIEQIVRIIFLLVSAHVVVNVLNGTITTAVGFATFSAFIGAIASCIVLFMYWKRRKPYLDKQVRLQNKSYEIPTSDLFKELFRYAGPFVLVGIATPLYQQIDALTFARAMTAIGQTEIISTAFSNINLYGHKLVIIPVTLATGLSLAIIPALTKSFVQKDKTLMFNQINQSLQIVMLLIVPAVVGMAILSFESWGTFYGVKEQTIILNGTLLRWYAPVALFFGLFTVTSAILQGINQQRFAVISLTAGLLVKGILNIPFIHLFGAKGAIIATMLSVFTAVILNLFKIKKSIEFDFNQLIKRTMLITIFTIIMGVLVWLTKTVLSFYITYEDGRLLAALILVVCVLVGGGTYLWLSYQSTLLERILGNRVRIIDKFLNKLTFRRK</sequence>
<comment type="caution">
    <text evidence="7">The sequence shown here is derived from an EMBL/GenBank/DDBJ whole genome shotgun (WGS) entry which is preliminary data.</text>
</comment>
<feature type="transmembrane region" description="Helical" evidence="6">
    <location>
        <begin position="431"/>
        <end position="449"/>
    </location>
</feature>
<dbReference type="CDD" id="cd13124">
    <property type="entry name" value="MATE_SpoVB_like"/>
    <property type="match status" value="1"/>
</dbReference>
<feature type="transmembrane region" description="Helical" evidence="6">
    <location>
        <begin position="469"/>
        <end position="492"/>
    </location>
</feature>
<feature type="transmembrane region" description="Helical" evidence="6">
    <location>
        <begin position="338"/>
        <end position="358"/>
    </location>
</feature>
<accession>A0A6A8DG97</accession>
<proteinExistence type="predicted"/>
<dbReference type="PANTHER" id="PTHR30250:SF21">
    <property type="entry name" value="LIPID II FLIPPASE MURJ"/>
    <property type="match status" value="1"/>
</dbReference>
<evidence type="ECO:0000256" key="3">
    <source>
        <dbReference type="ARBA" id="ARBA00022692"/>
    </source>
</evidence>
<dbReference type="Pfam" id="PF01943">
    <property type="entry name" value="Polysacc_synt"/>
    <property type="match status" value="1"/>
</dbReference>
<dbReference type="InterPro" id="IPR002797">
    <property type="entry name" value="Polysacc_synth"/>
</dbReference>
<dbReference type="InterPro" id="IPR050833">
    <property type="entry name" value="Poly_Biosynth_Transport"/>
</dbReference>
<dbReference type="PIRSF" id="PIRSF038958">
    <property type="entry name" value="PG_synth_SpoVB"/>
    <property type="match status" value="1"/>
</dbReference>
<feature type="transmembrane region" description="Helical" evidence="6">
    <location>
        <begin position="50"/>
        <end position="69"/>
    </location>
</feature>
<feature type="transmembrane region" description="Helical" evidence="6">
    <location>
        <begin position="297"/>
        <end position="317"/>
    </location>
</feature>
<feature type="transmembrane region" description="Helical" evidence="6">
    <location>
        <begin position="172"/>
        <end position="190"/>
    </location>
</feature>
<dbReference type="EMBL" id="WJNG01000007">
    <property type="protein sequence ID" value="MRH42801.1"/>
    <property type="molecule type" value="Genomic_DNA"/>
</dbReference>
<feature type="transmembrane region" description="Helical" evidence="6">
    <location>
        <begin position="498"/>
        <end position="518"/>
    </location>
</feature>
<keyword evidence="5 6" id="KW-0472">Membrane</keyword>
<evidence type="ECO:0000256" key="6">
    <source>
        <dbReference type="SAM" id="Phobius"/>
    </source>
</evidence>
<keyword evidence="8" id="KW-1185">Reference proteome</keyword>
<keyword evidence="4 6" id="KW-1133">Transmembrane helix</keyword>
<dbReference type="OrthoDB" id="9775950at2"/>
<feature type="transmembrane region" description="Helical" evidence="6">
    <location>
        <begin position="245"/>
        <end position="265"/>
    </location>
</feature>
<evidence type="ECO:0000313" key="8">
    <source>
        <dbReference type="Proteomes" id="UP000799092"/>
    </source>
</evidence>
<name>A0A6A8DG97_9BACI</name>
<evidence type="ECO:0000256" key="5">
    <source>
        <dbReference type="ARBA" id="ARBA00023136"/>
    </source>
</evidence>
<feature type="transmembrane region" description="Helical" evidence="6">
    <location>
        <begin position="378"/>
        <end position="397"/>
    </location>
</feature>
<dbReference type="AlphaFoldDB" id="A0A6A8DG97"/>
<dbReference type="PANTHER" id="PTHR30250">
    <property type="entry name" value="PST FAMILY PREDICTED COLANIC ACID TRANSPORTER"/>
    <property type="match status" value="1"/>
</dbReference>
<reference evidence="7" key="1">
    <citation type="submission" date="2019-11" db="EMBL/GenBank/DDBJ databases">
        <authorList>
            <person name="Li J."/>
        </authorList>
    </citation>
    <scope>NUCLEOTIDE SEQUENCE</scope>
    <source>
        <strain evidence="7">B6B</strain>
    </source>
</reference>
<dbReference type="Proteomes" id="UP000799092">
    <property type="component" value="Unassembled WGS sequence"/>
</dbReference>
<evidence type="ECO:0000313" key="7">
    <source>
        <dbReference type="EMBL" id="MRH42801.1"/>
    </source>
</evidence>
<evidence type="ECO:0000256" key="4">
    <source>
        <dbReference type="ARBA" id="ARBA00022989"/>
    </source>
</evidence>
<dbReference type="RefSeq" id="WP_153736450.1">
    <property type="nucleotide sequence ID" value="NZ_WJNG01000007.1"/>
</dbReference>
<feature type="transmembrane region" description="Helical" evidence="6">
    <location>
        <begin position="404"/>
        <end position="425"/>
    </location>
</feature>
<evidence type="ECO:0000256" key="2">
    <source>
        <dbReference type="ARBA" id="ARBA00022475"/>
    </source>
</evidence>
<comment type="subcellular location">
    <subcellularLocation>
        <location evidence="1">Cell membrane</location>
        <topology evidence="1">Multi-pass membrane protein</topology>
    </subcellularLocation>
</comment>